<comment type="caution">
    <text evidence="2">The sequence shown here is derived from an EMBL/GenBank/DDBJ whole genome shotgun (WGS) entry which is preliminary data.</text>
</comment>
<evidence type="ECO:0000313" key="2">
    <source>
        <dbReference type="EMBL" id="GMH71861.1"/>
    </source>
</evidence>
<dbReference type="Proteomes" id="UP001165085">
    <property type="component" value="Unassembled WGS sequence"/>
</dbReference>
<keyword evidence="1" id="KW-1133">Transmembrane helix</keyword>
<protein>
    <submittedName>
        <fullName evidence="2">Uncharacterized protein</fullName>
    </submittedName>
</protein>
<dbReference type="EMBL" id="BRXY01000152">
    <property type="protein sequence ID" value="GMH71861.1"/>
    <property type="molecule type" value="Genomic_DNA"/>
</dbReference>
<keyword evidence="3" id="KW-1185">Reference proteome</keyword>
<proteinExistence type="predicted"/>
<organism evidence="2 3">
    <name type="scientific">Triparma strigata</name>
    <dbReference type="NCBI Taxonomy" id="1606541"/>
    <lineage>
        <taxon>Eukaryota</taxon>
        <taxon>Sar</taxon>
        <taxon>Stramenopiles</taxon>
        <taxon>Ochrophyta</taxon>
        <taxon>Bolidophyceae</taxon>
        <taxon>Parmales</taxon>
        <taxon>Triparmaceae</taxon>
        <taxon>Triparma</taxon>
    </lineage>
</organism>
<reference evidence="3" key="1">
    <citation type="journal article" date="2023" name="Commun. Biol.">
        <title>Genome analysis of Parmales, the sister group of diatoms, reveals the evolutionary specialization of diatoms from phago-mixotrophs to photoautotrophs.</title>
        <authorList>
            <person name="Ban H."/>
            <person name="Sato S."/>
            <person name="Yoshikawa S."/>
            <person name="Yamada K."/>
            <person name="Nakamura Y."/>
            <person name="Ichinomiya M."/>
            <person name="Sato N."/>
            <person name="Blanc-Mathieu R."/>
            <person name="Endo H."/>
            <person name="Kuwata A."/>
            <person name="Ogata H."/>
        </authorList>
    </citation>
    <scope>NUCLEOTIDE SEQUENCE [LARGE SCALE GENOMIC DNA]</scope>
    <source>
        <strain evidence="3">NIES 3701</strain>
    </source>
</reference>
<accession>A0A9W7AJ97</accession>
<evidence type="ECO:0000313" key="3">
    <source>
        <dbReference type="Proteomes" id="UP001165085"/>
    </source>
</evidence>
<keyword evidence="1" id="KW-0472">Membrane</keyword>
<evidence type="ECO:0000256" key="1">
    <source>
        <dbReference type="SAM" id="Phobius"/>
    </source>
</evidence>
<dbReference type="OrthoDB" id="10293212at2759"/>
<sequence>MWSRRLVKSESSVQAASDLHDLRHALKDSLTNVGILSAFLCTLGCSAYVEPPNEALCFGDTAMKIAGAILWVAMAPHSSPLFLTYAGTFLLATGYGIDLNERVGCPMFPFGIFAAPCFPVAVLGFGIYMRRRRRLLVKKYGSSVGEESWDLGVSFFLPWHDLILEIEGRPKSNRSYSEQSSSVGSNGRL</sequence>
<keyword evidence="1" id="KW-0812">Transmembrane</keyword>
<feature type="transmembrane region" description="Helical" evidence="1">
    <location>
        <begin position="80"/>
        <end position="97"/>
    </location>
</feature>
<gene>
    <name evidence="2" type="ORF">TrST_g1473</name>
</gene>
<dbReference type="AlphaFoldDB" id="A0A9W7AJ97"/>
<feature type="transmembrane region" description="Helical" evidence="1">
    <location>
        <begin position="109"/>
        <end position="129"/>
    </location>
</feature>
<name>A0A9W7AJ97_9STRA</name>